<organism evidence="2 3">
    <name type="scientific">Stephania cephalantha</name>
    <dbReference type="NCBI Taxonomy" id="152367"/>
    <lineage>
        <taxon>Eukaryota</taxon>
        <taxon>Viridiplantae</taxon>
        <taxon>Streptophyta</taxon>
        <taxon>Embryophyta</taxon>
        <taxon>Tracheophyta</taxon>
        <taxon>Spermatophyta</taxon>
        <taxon>Magnoliopsida</taxon>
        <taxon>Ranunculales</taxon>
        <taxon>Menispermaceae</taxon>
        <taxon>Menispermoideae</taxon>
        <taxon>Cissampelideae</taxon>
        <taxon>Stephania</taxon>
    </lineage>
</organism>
<name>A0AAP0NMI8_9MAGN</name>
<evidence type="ECO:0000313" key="2">
    <source>
        <dbReference type="EMBL" id="KAK9111579.1"/>
    </source>
</evidence>
<proteinExistence type="predicted"/>
<reference evidence="2 3" key="1">
    <citation type="submission" date="2024-01" db="EMBL/GenBank/DDBJ databases">
        <title>Genome assemblies of Stephania.</title>
        <authorList>
            <person name="Yang L."/>
        </authorList>
    </citation>
    <scope>NUCLEOTIDE SEQUENCE [LARGE SCALE GENOMIC DNA]</scope>
    <source>
        <strain evidence="2">JXDWG</strain>
        <tissue evidence="2">Leaf</tissue>
    </source>
</reference>
<dbReference type="EMBL" id="JBBNAG010000008">
    <property type="protein sequence ID" value="KAK9111579.1"/>
    <property type="molecule type" value="Genomic_DNA"/>
</dbReference>
<evidence type="ECO:0000256" key="1">
    <source>
        <dbReference type="SAM" id="MobiDB-lite"/>
    </source>
</evidence>
<dbReference type="Proteomes" id="UP001419268">
    <property type="component" value="Unassembled WGS sequence"/>
</dbReference>
<gene>
    <name evidence="2" type="ORF">Scep_019098</name>
</gene>
<sequence>MSVIITVYVESDTCNNIRRRNKPTTNHRSSINNNNAITNHHHQVRRTKPLLTKPTILSSSNKFPTLMPRSSHGFDRKAQLLAYAQELRKQYYNSKSINSWQAPMNNFPNNRPKTKW</sequence>
<dbReference type="AlphaFoldDB" id="A0AAP0NMI8"/>
<comment type="caution">
    <text evidence="2">The sequence shown here is derived from an EMBL/GenBank/DDBJ whole genome shotgun (WGS) entry which is preliminary data.</text>
</comment>
<protein>
    <submittedName>
        <fullName evidence="2">Uncharacterized protein</fullName>
    </submittedName>
</protein>
<feature type="compositionally biased region" description="Basic residues" evidence="1">
    <location>
        <begin position="39"/>
        <end position="48"/>
    </location>
</feature>
<evidence type="ECO:0000313" key="3">
    <source>
        <dbReference type="Proteomes" id="UP001419268"/>
    </source>
</evidence>
<keyword evidence="3" id="KW-1185">Reference proteome</keyword>
<accession>A0AAP0NMI8</accession>
<feature type="region of interest" description="Disordered" evidence="1">
    <location>
        <begin position="18"/>
        <end position="71"/>
    </location>
</feature>